<evidence type="ECO:0000256" key="1">
    <source>
        <dbReference type="SAM" id="Phobius"/>
    </source>
</evidence>
<comment type="caution">
    <text evidence="2">The sequence shown here is derived from an EMBL/GenBank/DDBJ whole genome shotgun (WGS) entry which is preliminary data.</text>
</comment>
<evidence type="ECO:0000313" key="2">
    <source>
        <dbReference type="EMBL" id="MRS60741.1"/>
    </source>
</evidence>
<protein>
    <submittedName>
        <fullName evidence="2">Uncharacterized protein</fullName>
    </submittedName>
</protein>
<dbReference type="RefSeq" id="WP_154173987.1">
    <property type="nucleotide sequence ID" value="NZ_WJXZ01000002.1"/>
</dbReference>
<name>A0A7K0EGP7_9BACT</name>
<feature type="transmembrane region" description="Helical" evidence="1">
    <location>
        <begin position="71"/>
        <end position="91"/>
    </location>
</feature>
<evidence type="ECO:0000313" key="3">
    <source>
        <dbReference type="Proteomes" id="UP000441754"/>
    </source>
</evidence>
<dbReference type="OrthoDB" id="961414at2"/>
<feature type="transmembrane region" description="Helical" evidence="1">
    <location>
        <begin position="97"/>
        <end position="116"/>
    </location>
</feature>
<accession>A0A7K0EGP7</accession>
<proteinExistence type="predicted"/>
<feature type="transmembrane region" description="Helical" evidence="1">
    <location>
        <begin position="39"/>
        <end position="64"/>
    </location>
</feature>
<keyword evidence="1" id="KW-0812">Transmembrane</keyword>
<dbReference type="EMBL" id="WJXZ01000002">
    <property type="protein sequence ID" value="MRS60741.1"/>
    <property type="molecule type" value="Genomic_DNA"/>
</dbReference>
<gene>
    <name evidence="2" type="ORF">GJJ30_05500</name>
</gene>
<organism evidence="2 3">
    <name type="scientific">Larkinella terrae</name>
    <dbReference type="NCBI Taxonomy" id="2025311"/>
    <lineage>
        <taxon>Bacteria</taxon>
        <taxon>Pseudomonadati</taxon>
        <taxon>Bacteroidota</taxon>
        <taxon>Cytophagia</taxon>
        <taxon>Cytophagales</taxon>
        <taxon>Spirosomataceae</taxon>
        <taxon>Larkinella</taxon>
    </lineage>
</organism>
<dbReference type="Proteomes" id="UP000441754">
    <property type="component" value="Unassembled WGS sequence"/>
</dbReference>
<keyword evidence="1" id="KW-1133">Transmembrane helix</keyword>
<reference evidence="2 3" key="1">
    <citation type="journal article" date="2018" name="Antonie Van Leeuwenhoek">
        <title>Larkinella terrae sp. nov., isolated from soil on Jeju Island, South Korea.</title>
        <authorList>
            <person name="Ten L.N."/>
            <person name="Jeon J."/>
            <person name="Park S.J."/>
            <person name="Park S."/>
            <person name="Lee S.Y."/>
            <person name="Kim M.K."/>
            <person name="Jung H.Y."/>
        </authorList>
    </citation>
    <scope>NUCLEOTIDE SEQUENCE [LARGE SCALE GENOMIC DNA]</scope>
    <source>
        <strain evidence="2 3">KCTC 52001</strain>
    </source>
</reference>
<keyword evidence="3" id="KW-1185">Reference proteome</keyword>
<sequence length="117" mass="13223">MNTKLTLPANTAAEQNHNLSWRTQYNNAVKLLETGDYRFTMMVAMLIIQSCIITPVSLLVFQYFDFGYSDIFAGIAVVAFFGVLVSNLGLLSVRFCIRLFTVNVLLHVVMLALHFVR</sequence>
<keyword evidence="1" id="KW-0472">Membrane</keyword>
<dbReference type="AlphaFoldDB" id="A0A7K0EGP7"/>